<dbReference type="InterPro" id="IPR036322">
    <property type="entry name" value="WD40_repeat_dom_sf"/>
</dbReference>
<keyword evidence="8" id="KW-1185">Reference proteome</keyword>
<feature type="compositionally biased region" description="Polar residues" evidence="5">
    <location>
        <begin position="1661"/>
        <end position="1680"/>
    </location>
</feature>
<evidence type="ECO:0000256" key="1">
    <source>
        <dbReference type="ARBA" id="ARBA00004370"/>
    </source>
</evidence>
<keyword evidence="3" id="KW-0677">Repeat</keyword>
<dbReference type="Pfam" id="PF13385">
    <property type="entry name" value="Laminin_G_3"/>
    <property type="match status" value="1"/>
</dbReference>
<keyword evidence="2" id="KW-0853">WD repeat</keyword>
<dbReference type="RefSeq" id="XP_006812132.1">
    <property type="nucleotide sequence ID" value="XM_006812069.1"/>
</dbReference>
<dbReference type="InterPro" id="IPR036372">
    <property type="entry name" value="BEACH_dom_sf"/>
</dbReference>
<dbReference type="PROSITE" id="PS51783">
    <property type="entry name" value="PH_BEACH"/>
    <property type="match status" value="1"/>
</dbReference>
<dbReference type="Gene3D" id="2.60.120.200">
    <property type="match status" value="1"/>
</dbReference>
<evidence type="ECO:0000256" key="3">
    <source>
        <dbReference type="ARBA" id="ARBA00022737"/>
    </source>
</evidence>
<dbReference type="InterPro" id="IPR031570">
    <property type="entry name" value="NBEA/BDCP_DUF4704"/>
</dbReference>
<feature type="compositionally biased region" description="Basic and acidic residues" evidence="5">
    <location>
        <begin position="1009"/>
        <end position="1043"/>
    </location>
</feature>
<feature type="compositionally biased region" description="Polar residues" evidence="5">
    <location>
        <begin position="1632"/>
        <end position="1648"/>
    </location>
</feature>
<feature type="region of interest" description="Disordered" evidence="5">
    <location>
        <begin position="1783"/>
        <end position="1805"/>
    </location>
</feature>
<dbReference type="InterPro" id="IPR046851">
    <property type="entry name" value="NBCH_WD40"/>
</dbReference>
<evidence type="ECO:0000313" key="9">
    <source>
        <dbReference type="RefSeq" id="XP_006812132.1"/>
    </source>
</evidence>
<dbReference type="SMART" id="SM01026">
    <property type="entry name" value="Beach"/>
    <property type="match status" value="1"/>
</dbReference>
<keyword evidence="4" id="KW-0472">Membrane</keyword>
<dbReference type="Pfam" id="PF06469">
    <property type="entry name" value="DUF1088"/>
    <property type="match status" value="1"/>
</dbReference>
<dbReference type="Proteomes" id="UP000694865">
    <property type="component" value="Unplaced"/>
</dbReference>
<dbReference type="PANTHER" id="PTHR13743:SF162">
    <property type="entry name" value="NEUROBEACHIN"/>
    <property type="match status" value="1"/>
</dbReference>
<dbReference type="InterPro" id="IPR011993">
    <property type="entry name" value="PH-like_dom_sf"/>
</dbReference>
<dbReference type="Pfam" id="PF02138">
    <property type="entry name" value="Beach"/>
    <property type="match status" value="1"/>
</dbReference>
<dbReference type="Gene3D" id="2.30.29.30">
    <property type="entry name" value="Pleckstrin-homology domain (PH domain)/Phosphotyrosine-binding domain (PTB)"/>
    <property type="match status" value="1"/>
</dbReference>
<dbReference type="InterPro" id="IPR015943">
    <property type="entry name" value="WD40/YVTN_repeat-like_dom_sf"/>
</dbReference>
<dbReference type="CDD" id="cd06071">
    <property type="entry name" value="Beach"/>
    <property type="match status" value="1"/>
</dbReference>
<dbReference type="CDD" id="cd01201">
    <property type="entry name" value="PH_BEACH"/>
    <property type="match status" value="1"/>
</dbReference>
<dbReference type="SUPFAM" id="SSF81837">
    <property type="entry name" value="BEACH domain"/>
    <property type="match status" value="1"/>
</dbReference>
<dbReference type="SMART" id="SM00320">
    <property type="entry name" value="WD40"/>
    <property type="match status" value="4"/>
</dbReference>
<evidence type="ECO:0000256" key="2">
    <source>
        <dbReference type="ARBA" id="ARBA00022574"/>
    </source>
</evidence>
<evidence type="ECO:0000259" key="6">
    <source>
        <dbReference type="PROSITE" id="PS50197"/>
    </source>
</evidence>
<dbReference type="PANTHER" id="PTHR13743">
    <property type="entry name" value="BEIGE/BEACH-RELATED"/>
    <property type="match status" value="1"/>
</dbReference>
<feature type="compositionally biased region" description="Polar residues" evidence="5">
    <location>
        <begin position="1221"/>
        <end position="1235"/>
    </location>
</feature>
<dbReference type="SUPFAM" id="SSF48371">
    <property type="entry name" value="ARM repeat"/>
    <property type="match status" value="1"/>
</dbReference>
<dbReference type="InterPro" id="IPR050865">
    <property type="entry name" value="BEACH_Domain"/>
</dbReference>
<organism evidence="8 9">
    <name type="scientific">Saccoglossus kowalevskii</name>
    <name type="common">Acorn worm</name>
    <dbReference type="NCBI Taxonomy" id="10224"/>
    <lineage>
        <taxon>Eukaryota</taxon>
        <taxon>Metazoa</taxon>
        <taxon>Hemichordata</taxon>
        <taxon>Enteropneusta</taxon>
        <taxon>Harrimaniidae</taxon>
        <taxon>Saccoglossus</taxon>
    </lineage>
</organism>
<feature type="region of interest" description="Disordered" evidence="5">
    <location>
        <begin position="975"/>
        <end position="1157"/>
    </location>
</feature>
<feature type="compositionally biased region" description="Polar residues" evidence="5">
    <location>
        <begin position="975"/>
        <end position="990"/>
    </location>
</feature>
<feature type="domain" description="BEACH" evidence="6">
    <location>
        <begin position="2289"/>
        <end position="2579"/>
    </location>
</feature>
<dbReference type="Gene3D" id="1.10.1540.10">
    <property type="entry name" value="BEACH domain"/>
    <property type="match status" value="1"/>
</dbReference>
<comment type="subcellular location">
    <subcellularLocation>
        <location evidence="1">Membrane</location>
    </subcellularLocation>
</comment>
<dbReference type="InterPro" id="IPR010508">
    <property type="entry name" value="NBEA-like_DUF1088"/>
</dbReference>
<accession>A0ABM0LWJ1</accession>
<dbReference type="GeneID" id="100376706"/>
<dbReference type="Pfam" id="PF15787">
    <property type="entry name" value="DUF4704"/>
    <property type="match status" value="1"/>
</dbReference>
<reference evidence="9" key="1">
    <citation type="submission" date="2025-08" db="UniProtKB">
        <authorList>
            <consortium name="RefSeq"/>
        </authorList>
    </citation>
    <scope>IDENTIFICATION</scope>
    <source>
        <tissue evidence="9">Testes</tissue>
    </source>
</reference>
<name>A0ABM0LWJ1_SACKO</name>
<proteinExistence type="predicted"/>
<feature type="compositionally biased region" description="Basic and acidic residues" evidence="5">
    <location>
        <begin position="1061"/>
        <end position="1093"/>
    </location>
</feature>
<feature type="region of interest" description="Disordered" evidence="5">
    <location>
        <begin position="1192"/>
        <end position="1309"/>
    </location>
</feature>
<evidence type="ECO:0000256" key="4">
    <source>
        <dbReference type="ARBA" id="ARBA00023136"/>
    </source>
</evidence>
<dbReference type="Pfam" id="PF20426">
    <property type="entry name" value="NBCH_WD40"/>
    <property type="match status" value="1"/>
</dbReference>
<protein>
    <submittedName>
        <fullName evidence="9">Neurobeachin-like</fullName>
    </submittedName>
</protein>
<dbReference type="InterPro" id="IPR013320">
    <property type="entry name" value="ConA-like_dom_sf"/>
</dbReference>
<dbReference type="PROSITE" id="PS50197">
    <property type="entry name" value="BEACH"/>
    <property type="match status" value="1"/>
</dbReference>
<dbReference type="SUPFAM" id="SSF49899">
    <property type="entry name" value="Concanavalin A-like lectins/glucanases"/>
    <property type="match status" value="1"/>
</dbReference>
<dbReference type="InterPro" id="IPR001680">
    <property type="entry name" value="WD40_rpt"/>
</dbReference>
<dbReference type="InterPro" id="IPR000409">
    <property type="entry name" value="BEACH_dom"/>
</dbReference>
<feature type="region of interest" description="Disordered" evidence="5">
    <location>
        <begin position="1616"/>
        <end position="1680"/>
    </location>
</feature>
<feature type="compositionally biased region" description="Low complexity" evidence="5">
    <location>
        <begin position="1048"/>
        <end position="1059"/>
    </location>
</feature>
<dbReference type="InterPro" id="IPR016024">
    <property type="entry name" value="ARM-type_fold"/>
</dbReference>
<gene>
    <name evidence="9" type="primary">LOC100376706</name>
</gene>
<feature type="compositionally biased region" description="Basic and acidic residues" evidence="5">
    <location>
        <begin position="1616"/>
        <end position="1626"/>
    </location>
</feature>
<evidence type="ECO:0000313" key="8">
    <source>
        <dbReference type="Proteomes" id="UP000694865"/>
    </source>
</evidence>
<dbReference type="SUPFAM" id="SSF50729">
    <property type="entry name" value="PH domain-like"/>
    <property type="match status" value="1"/>
</dbReference>
<feature type="domain" description="BEACH-type PH" evidence="7">
    <location>
        <begin position="2162"/>
        <end position="2270"/>
    </location>
</feature>
<dbReference type="Pfam" id="PF14844">
    <property type="entry name" value="PH_BEACH"/>
    <property type="match status" value="1"/>
</dbReference>
<feature type="compositionally biased region" description="Low complexity" evidence="5">
    <location>
        <begin position="1236"/>
        <end position="1309"/>
    </location>
</feature>
<dbReference type="Gene3D" id="2.130.10.10">
    <property type="entry name" value="YVTN repeat-like/Quinoprotein amine dehydrogenase"/>
    <property type="match status" value="2"/>
</dbReference>
<sequence>MFIAIIRKSVRNLQACTEVGLIEYTLKRLKDDHDIISDLLIDMLGVLASYSITVKELKLFFSCLKGDQGKWPRHASKLLLILRQMPLRRGSDAFFSFPGKNGAAVALPPVAKWPYQSGFTFSTWFRLDPINSINIDRVKPYLYCFRTGKGVGYSAHFMGSCLVVTAMKSKNKGFQHCIKYDFQPRKWYMVTIVHIYSRWRNSEIRCYVNGKLVSYADMAWFVNTSDPYDKCFLGSAPTADMERVFCGQMAAVYLFNDALASHQIEAMCMLGPNYKSLFKFDSESDLLLSDQCKRILYDGKLSNSIVFTYNPIATDSQLCLESSPKGNPSIFVHSPHALMLKDVKAIVTHSIHSTLHSIGGIQVLFPLFTQLDYKQQYKDEEGEVDYTICSTLLALLCDLIESSVTTQQQMIQVKGFLISGYLLQKASTNHITEAVLESLLSLAKYLNRLPTGITLLKNMVDHIMFNPSLWIHTPARVQMALYTYLATEFISQTNIFSNIRRVSTVLQLMHALKYYYWIVNPEDRSGISPKGLDGIRPSRDELKQLRALLLLMVKQLVLKDRNTNDEELQSLLNYLVTVHEDDNLKDVMQLMLSLMAEHGNTVVPAFDKKNGIRVFFKLLASKDEIIRVMAMKTMAFFLGKMPHKRKLDLMYSHSLYSLLGERLSLNSNCLSPLCYTGLFEILTERVTTQIIQGRHPEPDKTYRVMNPGLFQIIAKLIRQSAPSEKAIEVRKMFLSDMILLFNHSRENRRILLQCSVWQDWMLGLAYIYPKNDDERKVTEMVYSLLRMLLHHAMKFEWGGWRVWVDTLSIIHSKVSFEDHKSQLARIYEQYQKQHNSRVVNVSTTVSGAVDAHIGDQLSDDVSVSTLALMAGGSADMKMSEGGEVARPRPSHPEINTREKEVKEFLDSVIDQVVERVNALQGDAISPTVIKDREAEEDREKKVGEVVGEQHIKDGIEAMNDQCIGTGDFDEAQVERTSNNDANTTNLTSVDASHERNDASVIAESSQKNKPKDEQVDSMEKEADLGDETKVIETKLVGEEKQLAEEADSSAAEPSLSSHSDTVGKKTDKVEEDKAGDNAGDKSETSAKADKKVDAASSHVSLEGNKLDDERNAAEASAISSEDNVTIPVVEEHTEVPEASEDNTAKVTTLEEHSKISEAVCNQDNSHVSMVEEHSKAPDNITAEIPVLEEHDEMSETAVNAEGNVTTKVSILEEHSEASLESMDTGSQETTPTKSMSTSQSESVTEVSSPSGSSAASQSSSAPESATASQSSSTSQTPSQAASLSPTSSLSPTGSQSPSSSLSVRSSQGTQTANSYLQRTYFQTGARPRSGSHPAQNFSPGPHRVPYRIPEFFWSHMHQRMMSDLLFAIETDIQVWRSQNTKTVIDCVNSSENIVFVQNVTQMISQISDNLIYSCGGILPLLSSATSRTVSKNDPDVIEPTQGMPLEVGISFIHRIMNLVDVLVFASNQNFAELEAEKNMSQGGILRQCLRLACCCAIRNCLECRYRNRPRPRLGSVPQQLPSAVPETKQSSRQRIQSLIEGTQPSAKNIVENLVTQTPPVKEPEKLLQDMDINRLRAVVYRDVEESKQAQFLALAVVYFVSVLMVGRYRDILETESDSHAADEATRQRARSMINSPTSTEGRFQFNSNDDMERVHHGQQGGNQVAQNSSEKPAVEQQSSTAVVTTGLTTVNDTGLQQQPAETTPDMNAAVIGVSDSKKADLQASAALAAATIQTGDAADVETVNVTASSPAVISASNNGEPISTLSGVTDRTVVATADAASATYPLSPTLPPSEPVTPNDAAGPTASISSVVDASAVAKKPMQTWPWTPAIEEEKKKAAAAMNKKAMRNGNGQPTMGLPPGPPPASALWNGNTTVSGPSLAEAHSLLADNQAMCWGGGNVDERLQRSLETTAPLLREIFVDFAQFLSKTLVGSHGQELLIEGLVSMKSSNSVIELVMLLCSQEWQNSIQKHAGLAFIELINEGRLHSHATREHILRVSNEAEFILSRQRAEDVMKHAEFESLCATSSVERKDEERLCDHLITAARHRDHMTANQVLQKILGILINKHGAWMNVERTKEFFKLDSWEDNNRRRRRLVRNPYGSTHPSATLKAALEHGAGEDAIEKAKQAIHAHLLASSNPDDQQDLENDDINSQLEDLDLDAELTGPLVYSTQCSLIGPAVMARGTLSITSAELYFEVDEEDPDFKKIDPKVLSYTDGLHGKWGFHEIRAIFSRRYLLQNTALEIFMANRSAMMFNFPDTATVKKIVRSLPRVGVGLKYGISPARRMSLATPKQLFRASNMTQRWQRREITNFEYLMYLNTIAGRTYNDLNQYPVFPWVLTNYDSNELDLTLPSNFRDLSKPIGALNPSRRAFFQERFESWDDDKIPPFHYGTHYSTAGFTLAWLIRLEPFTTYFLNLQGGKFDHASRTFSSLAESWKNCQRDTSDVKELIPEFYYLPEMFINSSEYTFGVRDDGKVVDNVQLPPWAKSPEEFVRINRMALESEFVSCQLHQWVDLVYGYKQRGPESVRATNVYYYLTYEGNVNLDHITDPVTREVCISTIIVVKKKVSVSWIGSWHCGTPKYFLLGTPGSPGYSMEATKNLLVEMDPLILSNTGLHRRQLNDTLASNIKMKSSSFIVSSDNKFIMACGYWDKSFRVFYTDTAKVVQVVFGHWDVVTCLARSETPVGSDFYVVSGSRDATLLVWYWSSKLQCIVGDNTMSGEMATPRAILTGHDTEIVCVAVCAELGLVVSGSQGGPCLVHTVHGDLLRTLESPTHCKSPKIVAVSTDGPILIVYNKGHVCSFSINGKFIKDMQINDNLQTIRCTPDGEYFLTAGDNKVIEVWRTFDFKHLYTFPYCDHSILHLSLSHDMRTMIAGLSSGSIVIFNINFQKWHHEYRDAY</sequence>
<evidence type="ECO:0000259" key="7">
    <source>
        <dbReference type="PROSITE" id="PS51783"/>
    </source>
</evidence>
<dbReference type="InterPro" id="IPR023362">
    <property type="entry name" value="PH-BEACH_dom"/>
</dbReference>
<evidence type="ECO:0000256" key="5">
    <source>
        <dbReference type="SAM" id="MobiDB-lite"/>
    </source>
</evidence>
<dbReference type="SUPFAM" id="SSF50978">
    <property type="entry name" value="WD40 repeat-like"/>
    <property type="match status" value="1"/>
</dbReference>